<name>A0ABT6KDR4_9CYAN</name>
<evidence type="ECO:0000313" key="2">
    <source>
        <dbReference type="Proteomes" id="UP001159386"/>
    </source>
</evidence>
<dbReference type="RefSeq" id="WP_280801647.1">
    <property type="nucleotide sequence ID" value="NZ_JANQDF010000061.1"/>
</dbReference>
<proteinExistence type="predicted"/>
<gene>
    <name evidence="1" type="ORF">NWP22_06580</name>
</gene>
<dbReference type="EMBL" id="JANQDF010000061">
    <property type="protein sequence ID" value="MDH6105534.1"/>
    <property type="molecule type" value="Genomic_DNA"/>
</dbReference>
<dbReference type="Proteomes" id="UP001159386">
    <property type="component" value="Unassembled WGS sequence"/>
</dbReference>
<keyword evidence="2" id="KW-1185">Reference proteome</keyword>
<protein>
    <submittedName>
        <fullName evidence="1">Uncharacterized protein</fullName>
    </submittedName>
</protein>
<comment type="caution">
    <text evidence="1">The sequence shown here is derived from an EMBL/GenBank/DDBJ whole genome shotgun (WGS) entry which is preliminary data.</text>
</comment>
<reference evidence="1 2" key="1">
    <citation type="journal article" date="2023" name="J. Phycol.">
        <title>Chrysosporum ovalisporum is synonymous with the true-branching cyanobacterium Umezakia natans (Nostocales/Aphanizomenonaceae).</title>
        <authorList>
            <person name="McGregor G.B."/>
            <person name="Sendall B.C."/>
            <person name="Niiyama Y."/>
            <person name="Tuji A."/>
            <person name="Willis A."/>
        </authorList>
    </citation>
    <scope>NUCLEOTIDE SEQUENCE [LARGE SCALE GENOMIC DNA]</scope>
    <source>
        <strain evidence="1 2">CS-531</strain>
    </source>
</reference>
<sequence length="50" mass="5717">MQSVCIYSCGEYRQTSPLFYRLHAIGEFPSVAIWQDLSEGRRSHSSTQGH</sequence>
<evidence type="ECO:0000313" key="1">
    <source>
        <dbReference type="EMBL" id="MDH6105534.1"/>
    </source>
</evidence>
<organism evidence="1 2">
    <name type="scientific">Anabaenopsis tanganyikae CS-531</name>
    <dbReference type="NCBI Taxonomy" id="2785304"/>
    <lineage>
        <taxon>Bacteria</taxon>
        <taxon>Bacillati</taxon>
        <taxon>Cyanobacteriota</taxon>
        <taxon>Cyanophyceae</taxon>
        <taxon>Nostocales</taxon>
        <taxon>Nodulariaceae</taxon>
        <taxon>Anabaenopsis</taxon>
        <taxon>Anabaenopsis tanganyikae</taxon>
    </lineage>
</organism>
<accession>A0ABT6KDR4</accession>